<keyword evidence="3" id="KW-1185">Reference proteome</keyword>
<dbReference type="InterPro" id="IPR011029">
    <property type="entry name" value="DEATH-like_dom_sf"/>
</dbReference>
<dbReference type="SUPFAM" id="SSF48726">
    <property type="entry name" value="Immunoglobulin"/>
    <property type="match status" value="2"/>
</dbReference>
<dbReference type="CDD" id="cd00096">
    <property type="entry name" value="Ig"/>
    <property type="match status" value="1"/>
</dbReference>
<dbReference type="KEGG" id="aten:116307520"/>
<dbReference type="InterPro" id="IPR052039">
    <property type="entry name" value="Caspase-related_regulators"/>
</dbReference>
<reference evidence="4 5" key="1">
    <citation type="submission" date="2025-04" db="UniProtKB">
        <authorList>
            <consortium name="RefSeq"/>
        </authorList>
    </citation>
    <scope>IDENTIFICATION</scope>
    <source>
        <tissue evidence="4 5">Tentacle</tissue>
    </source>
</reference>
<dbReference type="SMART" id="SM00408">
    <property type="entry name" value="IGc2"/>
    <property type="match status" value="2"/>
</dbReference>
<gene>
    <name evidence="4 5" type="primary">LOC116307520</name>
</gene>
<dbReference type="GO" id="GO:0006508">
    <property type="term" value="P:proteolysis"/>
    <property type="evidence" value="ECO:0007669"/>
    <property type="project" value="InterPro"/>
</dbReference>
<dbReference type="AlphaFoldDB" id="A0A6P8J277"/>
<dbReference type="PROSITE" id="PS50208">
    <property type="entry name" value="CASPASE_P20"/>
    <property type="match status" value="1"/>
</dbReference>
<feature type="domain" description="Ig-like" evidence="2">
    <location>
        <begin position="204"/>
        <end position="278"/>
    </location>
</feature>
<name>A0A6P8J277_ACTTE</name>
<evidence type="ECO:0000313" key="5">
    <source>
        <dbReference type="RefSeq" id="XP_031573655.1"/>
    </source>
</evidence>
<dbReference type="InterPro" id="IPR036179">
    <property type="entry name" value="Ig-like_dom_sf"/>
</dbReference>
<feature type="domain" description="Caspase family p20" evidence="1">
    <location>
        <begin position="304"/>
        <end position="430"/>
    </location>
</feature>
<dbReference type="OrthoDB" id="412369at2759"/>
<dbReference type="InterPro" id="IPR001309">
    <property type="entry name" value="Pept_C14_p20"/>
</dbReference>
<dbReference type="InterPro" id="IPR013783">
    <property type="entry name" value="Ig-like_fold"/>
</dbReference>
<dbReference type="Gene3D" id="3.40.50.1460">
    <property type="match status" value="1"/>
</dbReference>
<dbReference type="SUPFAM" id="SSF47986">
    <property type="entry name" value="DEATH domain"/>
    <property type="match status" value="1"/>
</dbReference>
<dbReference type="PANTHER" id="PTHR22576">
    <property type="entry name" value="MUCOSA ASSOCIATED LYMPHOID TISSUE LYMPHOMA TRANSLOCATION PROTEIN 1/PARACASPASE"/>
    <property type="match status" value="1"/>
</dbReference>
<dbReference type="Pfam" id="PF13927">
    <property type="entry name" value="Ig_3"/>
    <property type="match status" value="1"/>
</dbReference>
<dbReference type="Proteomes" id="UP000515163">
    <property type="component" value="Unplaced"/>
</dbReference>
<dbReference type="InterPro" id="IPR003599">
    <property type="entry name" value="Ig_sub"/>
</dbReference>
<dbReference type="InterPro" id="IPR029030">
    <property type="entry name" value="Caspase-like_dom_sf"/>
</dbReference>
<dbReference type="GO" id="GO:0004197">
    <property type="term" value="F:cysteine-type endopeptidase activity"/>
    <property type="evidence" value="ECO:0007669"/>
    <property type="project" value="InterPro"/>
</dbReference>
<dbReference type="InterPro" id="IPR003598">
    <property type="entry name" value="Ig_sub2"/>
</dbReference>
<dbReference type="SUPFAM" id="SSF52129">
    <property type="entry name" value="Caspase-like"/>
    <property type="match status" value="1"/>
</dbReference>
<protein>
    <submittedName>
        <fullName evidence="4 5">Mucosa-associated lymphoid tissue lymphoma translocation protein 1 homolog</fullName>
    </submittedName>
</protein>
<dbReference type="PANTHER" id="PTHR22576:SF37">
    <property type="entry name" value="MUCOSA-ASSOCIATED LYMPHOID TISSUE LYMPHOMA TRANSLOCATION PROTEIN 1"/>
    <property type="match status" value="1"/>
</dbReference>
<dbReference type="InterPro" id="IPR041077">
    <property type="entry name" value="MALT1_Ig"/>
</dbReference>
<dbReference type="InterPro" id="IPR033540">
    <property type="entry name" value="MALT1_IG-like_dom_sf"/>
</dbReference>
<dbReference type="Gene3D" id="2.60.40.3360">
    <property type="match status" value="1"/>
</dbReference>
<dbReference type="RefSeq" id="XP_031573655.1">
    <property type="nucleotide sequence ID" value="XM_031717795.1"/>
</dbReference>
<dbReference type="RefSeq" id="XP_031573654.1">
    <property type="nucleotide sequence ID" value="XM_031717794.1"/>
</dbReference>
<evidence type="ECO:0000259" key="1">
    <source>
        <dbReference type="PROSITE" id="PS50208"/>
    </source>
</evidence>
<evidence type="ECO:0000313" key="4">
    <source>
        <dbReference type="RefSeq" id="XP_031573654.1"/>
    </source>
</evidence>
<organism evidence="3 4">
    <name type="scientific">Actinia tenebrosa</name>
    <name type="common">Australian red waratah sea anemone</name>
    <dbReference type="NCBI Taxonomy" id="6105"/>
    <lineage>
        <taxon>Eukaryota</taxon>
        <taxon>Metazoa</taxon>
        <taxon>Cnidaria</taxon>
        <taxon>Anthozoa</taxon>
        <taxon>Hexacorallia</taxon>
        <taxon>Actiniaria</taxon>
        <taxon>Actiniidae</taxon>
        <taxon>Actinia</taxon>
    </lineage>
</organism>
<dbReference type="Gene3D" id="2.60.40.10">
    <property type="entry name" value="Immunoglobulins"/>
    <property type="match status" value="2"/>
</dbReference>
<dbReference type="InterPro" id="IPR011600">
    <property type="entry name" value="Pept_C14_caspase"/>
</dbReference>
<evidence type="ECO:0000313" key="3">
    <source>
        <dbReference type="Proteomes" id="UP000515163"/>
    </source>
</evidence>
<accession>A0A6P8J277</accession>
<dbReference type="InterPro" id="IPR007110">
    <property type="entry name" value="Ig-like_dom"/>
</dbReference>
<feature type="domain" description="Ig-like" evidence="2">
    <location>
        <begin position="110"/>
        <end position="187"/>
    </location>
</feature>
<proteinExistence type="predicted"/>
<evidence type="ECO:0000259" key="2">
    <source>
        <dbReference type="PROSITE" id="PS50835"/>
    </source>
</evidence>
<dbReference type="Pfam" id="PF13895">
    <property type="entry name" value="Ig_2"/>
    <property type="match status" value="1"/>
</dbReference>
<dbReference type="SMART" id="SM00409">
    <property type="entry name" value="IG"/>
    <property type="match status" value="2"/>
</dbReference>
<dbReference type="GeneID" id="116307520"/>
<dbReference type="Gene3D" id="1.10.533.10">
    <property type="entry name" value="Death Domain, Fas"/>
    <property type="match status" value="1"/>
</dbReference>
<sequence>MAYQNNKIDDLPPNIKKELATALDSRNSSNGNWRALIQLMSPTVVYQRSQIESFAMTILQPHGSPTRALLTDLAIRGITVPQLVRWISQLHSRTQSHQLQALLTLFQQMPLEIIKQPNELYRQPKGSSVAIHCEASPSTSLSYQWFKRKEPLAGKTQPFLQLSDVCQEDEGYYICRVANTTGQYVFSNWTKVELTDSENHLAKPLITTQPRCTQIALGGMLCLYCDAVGDPAPEYQWYRNDCPIPRAKQREYNKTNMSLDDGGKFFCIASNSSGQTVSDVIDVLVVKHSALSPTTTRGVERGVSDKIALLIGNKDYKNGKLSKLYHPTNDVCDLAGMLRSIGFKVVSLVDLTLAEMRFAVQQFCKLLDKDMYALFYFAGHGFEDGNQSYLMPVDASNTYDTKENLSASEVIQPMQSSQAKLNVILLDSCRTRPSRTETPRPDPGLNIEKKNVIIAFGCCSRKPVFENEAKTNGYFAIYLLKNLGKEDDVDAVLRDVSRDIDDEDIRDPENDQKQVVFRQSTLTEALSLRAPLNPNAIINSTDGWKAAHEIPETPIEVFNEDGCVVDLMFYAEFSNVLLVKARVQEGSEAFVNFTLDQKECNGCVMEQITEKEPTLPDRFRSNQAIRIRDLQRLKGDLVINLEIRIEKESKPKSIQYRMKDKPLYAKIVQA</sequence>
<dbReference type="Pfam" id="PF00656">
    <property type="entry name" value="Peptidase_C14"/>
    <property type="match status" value="1"/>
</dbReference>
<dbReference type="Pfam" id="PF18703">
    <property type="entry name" value="MALT1_Ig"/>
    <property type="match status" value="1"/>
</dbReference>
<dbReference type="PROSITE" id="PS50835">
    <property type="entry name" value="IG_LIKE"/>
    <property type="match status" value="2"/>
</dbReference>